<dbReference type="SUPFAM" id="SSF54637">
    <property type="entry name" value="Thioesterase/thiol ester dehydrase-isomerase"/>
    <property type="match status" value="1"/>
</dbReference>
<evidence type="ECO:0000256" key="2">
    <source>
        <dbReference type="SAM" id="MobiDB-lite"/>
    </source>
</evidence>
<organism evidence="4 5">
    <name type="scientific">Nocardia salmonicida</name>
    <dbReference type="NCBI Taxonomy" id="53431"/>
    <lineage>
        <taxon>Bacteria</taxon>
        <taxon>Bacillati</taxon>
        <taxon>Actinomycetota</taxon>
        <taxon>Actinomycetes</taxon>
        <taxon>Mycobacteriales</taxon>
        <taxon>Nocardiaceae</taxon>
        <taxon>Nocardia</taxon>
    </lineage>
</organism>
<dbReference type="InterPro" id="IPR029069">
    <property type="entry name" value="HotDog_dom_sf"/>
</dbReference>
<keyword evidence="1" id="KW-0378">Hydrolase</keyword>
<feature type="region of interest" description="Disordered" evidence="2">
    <location>
        <begin position="1"/>
        <end position="24"/>
    </location>
</feature>
<evidence type="ECO:0000313" key="4">
    <source>
        <dbReference type="EMBL" id="WTY38546.1"/>
    </source>
</evidence>
<proteinExistence type="predicted"/>
<dbReference type="CDD" id="cd03443">
    <property type="entry name" value="PaaI_thioesterase"/>
    <property type="match status" value="1"/>
</dbReference>
<dbReference type="Pfam" id="PF03061">
    <property type="entry name" value="4HBT"/>
    <property type="match status" value="1"/>
</dbReference>
<evidence type="ECO:0000259" key="3">
    <source>
        <dbReference type="Pfam" id="PF03061"/>
    </source>
</evidence>
<dbReference type="NCBIfam" id="TIGR00369">
    <property type="entry name" value="unchar_dom_1"/>
    <property type="match status" value="1"/>
</dbReference>
<feature type="domain" description="Thioesterase" evidence="3">
    <location>
        <begin position="67"/>
        <end position="143"/>
    </location>
</feature>
<dbReference type="PANTHER" id="PTHR43240">
    <property type="entry name" value="1,4-DIHYDROXY-2-NAPHTHOYL-COA THIOESTERASE 1"/>
    <property type="match status" value="1"/>
</dbReference>
<name>A0ABZ1NFJ0_9NOCA</name>
<dbReference type="EMBL" id="CP109527">
    <property type="protein sequence ID" value="WTY38546.1"/>
    <property type="molecule type" value="Genomic_DNA"/>
</dbReference>
<dbReference type="Proteomes" id="UP001621418">
    <property type="component" value="Chromosome"/>
</dbReference>
<gene>
    <name evidence="4" type="ORF">OG308_12265</name>
</gene>
<protein>
    <submittedName>
        <fullName evidence="4">PaaI family thioesterase</fullName>
    </submittedName>
</protein>
<sequence length="177" mass="18670">MGSPDGADAPVGRPRETPTGSDRPIADELTAMLDGRFPGLVGMRILAASASAVTGDLRVREELLAPNGYLHAATVVALADTVCGVGARLALPTEAAGFTTLELKTNYLGTARSGTVTVDATLVHGGRRTQVWDATVRDDAGRAIALFRCTQMVLYPTAPQQHSHSRRELCNTETEQA</sequence>
<dbReference type="RefSeq" id="WP_405150474.1">
    <property type="nucleotide sequence ID" value="NZ_CP109527.1"/>
</dbReference>
<accession>A0ABZ1NFJ0</accession>
<keyword evidence="5" id="KW-1185">Reference proteome</keyword>
<evidence type="ECO:0000313" key="5">
    <source>
        <dbReference type="Proteomes" id="UP001621418"/>
    </source>
</evidence>
<dbReference type="PANTHER" id="PTHR43240:SF8">
    <property type="entry name" value="PHENYLACETIC ACID DEGRADATION-RELATED PROTEIN"/>
    <property type="match status" value="1"/>
</dbReference>
<dbReference type="InterPro" id="IPR006683">
    <property type="entry name" value="Thioestr_dom"/>
</dbReference>
<dbReference type="InterPro" id="IPR003736">
    <property type="entry name" value="PAAI_dom"/>
</dbReference>
<evidence type="ECO:0000256" key="1">
    <source>
        <dbReference type="ARBA" id="ARBA00022801"/>
    </source>
</evidence>
<dbReference type="Gene3D" id="3.10.129.10">
    <property type="entry name" value="Hotdog Thioesterase"/>
    <property type="match status" value="1"/>
</dbReference>
<reference evidence="4 5" key="1">
    <citation type="submission" date="2022-10" db="EMBL/GenBank/DDBJ databases">
        <title>The complete genomes of actinobacterial strains from the NBC collection.</title>
        <authorList>
            <person name="Joergensen T.S."/>
            <person name="Alvarez Arevalo M."/>
            <person name="Sterndorff E.B."/>
            <person name="Faurdal D."/>
            <person name="Vuksanovic O."/>
            <person name="Mourched A.-S."/>
            <person name="Charusanti P."/>
            <person name="Shaw S."/>
            <person name="Blin K."/>
            <person name="Weber T."/>
        </authorList>
    </citation>
    <scope>NUCLEOTIDE SEQUENCE [LARGE SCALE GENOMIC DNA]</scope>
    <source>
        <strain evidence="4 5">NBC_01413</strain>
    </source>
</reference>